<keyword evidence="14" id="KW-1185">Reference proteome</keyword>
<evidence type="ECO:0000256" key="3">
    <source>
        <dbReference type="ARBA" id="ARBA00010646"/>
    </source>
</evidence>
<dbReference type="PROSITE" id="PS51904">
    <property type="entry name" value="GLYCOSYL_HYDROL_F25_2"/>
    <property type="match status" value="1"/>
</dbReference>
<dbReference type="SMART" id="SM00641">
    <property type="entry name" value="Glyco_25"/>
    <property type="match status" value="1"/>
</dbReference>
<dbReference type="GO" id="GO:0003796">
    <property type="term" value="F:lysozyme activity"/>
    <property type="evidence" value="ECO:0007669"/>
    <property type="project" value="UniProtKB-EC"/>
</dbReference>
<dbReference type="RefSeq" id="WP_310365754.1">
    <property type="nucleotide sequence ID" value="NZ_JAVDYB010000001.1"/>
</dbReference>
<evidence type="ECO:0000313" key="14">
    <source>
        <dbReference type="Proteomes" id="UP001183643"/>
    </source>
</evidence>
<evidence type="ECO:0000256" key="8">
    <source>
        <dbReference type="ARBA" id="ARBA00022801"/>
    </source>
</evidence>
<dbReference type="PANTHER" id="PTHR34135">
    <property type="entry name" value="LYSOZYME"/>
    <property type="match status" value="1"/>
</dbReference>
<dbReference type="GO" id="GO:0009253">
    <property type="term" value="P:peptidoglycan catabolic process"/>
    <property type="evidence" value="ECO:0007669"/>
    <property type="project" value="InterPro"/>
</dbReference>
<gene>
    <name evidence="13" type="ORF">J2S41_001929</name>
</gene>
<comment type="similarity">
    <text evidence="3">Belongs to the glycosyl hydrolase 25 family.</text>
</comment>
<evidence type="ECO:0000256" key="10">
    <source>
        <dbReference type="ARBA" id="ARBA00023295"/>
    </source>
</evidence>
<evidence type="ECO:0000256" key="9">
    <source>
        <dbReference type="ARBA" id="ARBA00023157"/>
    </source>
</evidence>
<organism evidence="13 14">
    <name type="scientific">Catenuloplanes atrovinosus</name>
    <dbReference type="NCBI Taxonomy" id="137266"/>
    <lineage>
        <taxon>Bacteria</taxon>
        <taxon>Bacillati</taxon>
        <taxon>Actinomycetota</taxon>
        <taxon>Actinomycetes</taxon>
        <taxon>Micromonosporales</taxon>
        <taxon>Micromonosporaceae</taxon>
        <taxon>Catenuloplanes</taxon>
    </lineage>
</organism>
<dbReference type="InterPro" id="IPR017853">
    <property type="entry name" value="GH"/>
</dbReference>
<dbReference type="Proteomes" id="UP001183643">
    <property type="component" value="Unassembled WGS sequence"/>
</dbReference>
<dbReference type="EMBL" id="JAVDYB010000001">
    <property type="protein sequence ID" value="MDR7275151.1"/>
    <property type="molecule type" value="Genomic_DNA"/>
</dbReference>
<dbReference type="EC" id="3.2.1.17" evidence="4"/>
<dbReference type="InterPro" id="IPR002053">
    <property type="entry name" value="Glyco_hydro_25"/>
</dbReference>
<dbReference type="Gene3D" id="3.20.20.80">
    <property type="entry name" value="Glycosidases"/>
    <property type="match status" value="1"/>
</dbReference>
<evidence type="ECO:0000256" key="5">
    <source>
        <dbReference type="ARBA" id="ARBA00022525"/>
    </source>
</evidence>
<dbReference type="PANTHER" id="PTHR34135:SF2">
    <property type="entry name" value="LYSOZYME"/>
    <property type="match status" value="1"/>
</dbReference>
<comment type="caution">
    <text evidence="13">The sequence shown here is derived from an EMBL/GenBank/DDBJ whole genome shotgun (WGS) entry which is preliminary data.</text>
</comment>
<protein>
    <recommendedName>
        <fullName evidence="4">lysozyme</fullName>
        <ecNumber evidence="4">3.2.1.17</ecNumber>
    </recommendedName>
</protein>
<keyword evidence="8" id="KW-0378">Hydrolase</keyword>
<feature type="chain" id="PRO_5042256925" description="lysozyme" evidence="12">
    <location>
        <begin position="28"/>
        <end position="246"/>
    </location>
</feature>
<keyword evidence="12" id="KW-0732">Signal</keyword>
<dbReference type="GO" id="GO:0031640">
    <property type="term" value="P:killing of cells of another organism"/>
    <property type="evidence" value="ECO:0007669"/>
    <property type="project" value="UniProtKB-KW"/>
</dbReference>
<evidence type="ECO:0000256" key="12">
    <source>
        <dbReference type="SAM" id="SignalP"/>
    </source>
</evidence>
<dbReference type="Pfam" id="PF01183">
    <property type="entry name" value="Glyco_hydro_25"/>
    <property type="match status" value="1"/>
</dbReference>
<keyword evidence="6" id="KW-0929">Antimicrobial</keyword>
<evidence type="ECO:0000256" key="1">
    <source>
        <dbReference type="ARBA" id="ARBA00000632"/>
    </source>
</evidence>
<evidence type="ECO:0000256" key="2">
    <source>
        <dbReference type="ARBA" id="ARBA00004613"/>
    </source>
</evidence>
<evidence type="ECO:0000313" key="13">
    <source>
        <dbReference type="EMBL" id="MDR7275151.1"/>
    </source>
</evidence>
<keyword evidence="10" id="KW-0326">Glycosidase</keyword>
<accession>A0AAE3YNT4</accession>
<feature type="signal peptide" evidence="12">
    <location>
        <begin position="1"/>
        <end position="27"/>
    </location>
</feature>
<keyword evidence="5" id="KW-0964">Secreted</keyword>
<reference evidence="13" key="1">
    <citation type="submission" date="2023-07" db="EMBL/GenBank/DDBJ databases">
        <title>Sequencing the genomes of 1000 actinobacteria strains.</title>
        <authorList>
            <person name="Klenk H.-P."/>
        </authorList>
    </citation>
    <scope>NUCLEOTIDE SEQUENCE</scope>
    <source>
        <strain evidence="13">DSM 44707</strain>
    </source>
</reference>
<evidence type="ECO:0000256" key="4">
    <source>
        <dbReference type="ARBA" id="ARBA00012732"/>
    </source>
</evidence>
<comment type="catalytic activity">
    <reaction evidence="1">
        <text>Hydrolysis of (1-&gt;4)-beta-linkages between N-acetylmuramic acid and N-acetyl-D-glucosamine residues in a peptidoglycan and between N-acetyl-D-glucosamine residues in chitodextrins.</text>
        <dbReference type="EC" id="3.2.1.17"/>
    </reaction>
</comment>
<evidence type="ECO:0000256" key="7">
    <source>
        <dbReference type="ARBA" id="ARBA00022638"/>
    </source>
</evidence>
<dbReference type="InterPro" id="IPR018077">
    <property type="entry name" value="Glyco_hydro_fam25_subgr"/>
</dbReference>
<evidence type="ECO:0000256" key="11">
    <source>
        <dbReference type="ARBA" id="ARBA00055588"/>
    </source>
</evidence>
<dbReference type="GO" id="GO:0016052">
    <property type="term" value="P:carbohydrate catabolic process"/>
    <property type="evidence" value="ECO:0007669"/>
    <property type="project" value="TreeGrafter"/>
</dbReference>
<proteinExistence type="inferred from homology"/>
<name>A0AAE3YNT4_9ACTN</name>
<keyword evidence="7" id="KW-0081">Bacteriolytic enzyme</keyword>
<dbReference type="FunFam" id="3.20.20.80:FF:000060">
    <property type="entry name" value="Lysozyme M1"/>
    <property type="match status" value="1"/>
</dbReference>
<dbReference type="GO" id="GO:0042742">
    <property type="term" value="P:defense response to bacterium"/>
    <property type="evidence" value="ECO:0007669"/>
    <property type="project" value="UniProtKB-KW"/>
</dbReference>
<comment type="function">
    <text evidence="11">This enzyme has both lysozyme (acetylmuramidase) and diacetylmuramidase activities.</text>
</comment>
<sequence length="246" mass="26883">MRIPRIMAAVAATATLGLVVASGTANAAESATVDPPQVLQTVEGIDVSHHQGVIVWATVALSKRFAYIKATEGNNFQDPMFDLNYTQAALVGMIRGAYHFARPSMTDGAAQADYFIDNGGGWTPDGRTLPGALDLEGNCSGKTHAQMVQWIRQFTDRYQARTGREAVIYTNRDWWNQCTGGSSAFAASNPLWHAEPDSSPQVPDGWSRYTFWQYDWEGSVLGIVGDVDLDRFNGSQQQLNTFVNVA</sequence>
<keyword evidence="9" id="KW-1015">Disulfide bond</keyword>
<dbReference type="AlphaFoldDB" id="A0AAE3YNT4"/>
<dbReference type="GO" id="GO:0005576">
    <property type="term" value="C:extracellular region"/>
    <property type="evidence" value="ECO:0007669"/>
    <property type="project" value="UniProtKB-SubCell"/>
</dbReference>
<dbReference type="SUPFAM" id="SSF51445">
    <property type="entry name" value="(Trans)glycosidases"/>
    <property type="match status" value="1"/>
</dbReference>
<dbReference type="GO" id="GO:0016998">
    <property type="term" value="P:cell wall macromolecule catabolic process"/>
    <property type="evidence" value="ECO:0007669"/>
    <property type="project" value="InterPro"/>
</dbReference>
<comment type="subcellular location">
    <subcellularLocation>
        <location evidence="2">Secreted</location>
    </subcellularLocation>
</comment>
<evidence type="ECO:0000256" key="6">
    <source>
        <dbReference type="ARBA" id="ARBA00022529"/>
    </source>
</evidence>